<evidence type="ECO:0008006" key="5">
    <source>
        <dbReference type="Google" id="ProtNLM"/>
    </source>
</evidence>
<proteinExistence type="predicted"/>
<dbReference type="EMBL" id="JBHSHD010000010">
    <property type="protein sequence ID" value="MFC4821412.1"/>
    <property type="molecule type" value="Genomic_DNA"/>
</dbReference>
<comment type="caution">
    <text evidence="3">The sequence shown here is derived from an EMBL/GenBank/DDBJ whole genome shotgun (WGS) entry which is preliminary data.</text>
</comment>
<reference evidence="4" key="1">
    <citation type="journal article" date="2019" name="Int. J. Syst. Evol. Microbiol.">
        <title>The Global Catalogue of Microorganisms (GCM) 10K type strain sequencing project: providing services to taxonomists for standard genome sequencing and annotation.</title>
        <authorList>
            <consortium name="The Broad Institute Genomics Platform"/>
            <consortium name="The Broad Institute Genome Sequencing Center for Infectious Disease"/>
            <person name="Wu L."/>
            <person name="Ma J."/>
        </authorList>
    </citation>
    <scope>NUCLEOTIDE SEQUENCE [LARGE SCALE GENOMIC DNA]</scope>
    <source>
        <strain evidence="4">CCUG 30340</strain>
    </source>
</reference>
<keyword evidence="4" id="KW-1185">Reference proteome</keyword>
<dbReference type="Proteomes" id="UP001595886">
    <property type="component" value="Unassembled WGS sequence"/>
</dbReference>
<sequence length="135" mass="14519">MKIHLMGATVLLIAGIGTASAQTVPRDKPDAHAVDAAKVVTVEQWSKRRGAKVIWGSDPQRLPKTSAVQTSSRVDADQVGTVEQQARERGHREMWFKYPQQRNGVVASNSRTAAASATKKAVVHKPAATDAAQQP</sequence>
<protein>
    <recommendedName>
        <fullName evidence="5">DUF4148 domain-containing protein</fullName>
    </recommendedName>
</protein>
<dbReference type="RefSeq" id="WP_380021694.1">
    <property type="nucleotide sequence ID" value="NZ_JBHSHD010000010.1"/>
</dbReference>
<evidence type="ECO:0000256" key="2">
    <source>
        <dbReference type="SAM" id="SignalP"/>
    </source>
</evidence>
<feature type="chain" id="PRO_5045338075" description="DUF4148 domain-containing protein" evidence="2">
    <location>
        <begin position="22"/>
        <end position="135"/>
    </location>
</feature>
<gene>
    <name evidence="3" type="ORF">ACFO6Q_13850</name>
</gene>
<feature type="region of interest" description="Disordered" evidence="1">
    <location>
        <begin position="56"/>
        <end position="81"/>
    </location>
</feature>
<evidence type="ECO:0000313" key="4">
    <source>
        <dbReference type="Proteomes" id="UP001595886"/>
    </source>
</evidence>
<evidence type="ECO:0000256" key="1">
    <source>
        <dbReference type="SAM" id="MobiDB-lite"/>
    </source>
</evidence>
<feature type="compositionally biased region" description="Low complexity" evidence="1">
    <location>
        <begin position="107"/>
        <end position="120"/>
    </location>
</feature>
<accession>A0ABV9R0X9</accession>
<name>A0ABV9R0X9_9GAMM</name>
<organism evidence="3 4">
    <name type="scientific">Dokdonella ginsengisoli</name>
    <dbReference type="NCBI Taxonomy" id="363846"/>
    <lineage>
        <taxon>Bacteria</taxon>
        <taxon>Pseudomonadati</taxon>
        <taxon>Pseudomonadota</taxon>
        <taxon>Gammaproteobacteria</taxon>
        <taxon>Lysobacterales</taxon>
        <taxon>Rhodanobacteraceae</taxon>
        <taxon>Dokdonella</taxon>
    </lineage>
</organism>
<keyword evidence="2" id="KW-0732">Signal</keyword>
<feature type="region of interest" description="Disordered" evidence="1">
    <location>
        <begin position="107"/>
        <end position="135"/>
    </location>
</feature>
<feature type="signal peptide" evidence="2">
    <location>
        <begin position="1"/>
        <end position="21"/>
    </location>
</feature>
<evidence type="ECO:0000313" key="3">
    <source>
        <dbReference type="EMBL" id="MFC4821412.1"/>
    </source>
</evidence>